<evidence type="ECO:0000256" key="3">
    <source>
        <dbReference type="SAM" id="SignalP"/>
    </source>
</evidence>
<keyword evidence="5" id="KW-1185">Reference proteome</keyword>
<feature type="region of interest" description="Disordered" evidence="2">
    <location>
        <begin position="185"/>
        <end position="206"/>
    </location>
</feature>
<evidence type="ECO:0000256" key="1">
    <source>
        <dbReference type="PROSITE-ProRule" id="PRU00339"/>
    </source>
</evidence>
<feature type="chain" id="PRO_5041999394" description="MalT-like TPR region domain-containing protein" evidence="3">
    <location>
        <begin position="17"/>
        <end position="206"/>
    </location>
</feature>
<feature type="signal peptide" evidence="3">
    <location>
        <begin position="1"/>
        <end position="16"/>
    </location>
</feature>
<dbReference type="SMART" id="SM00028">
    <property type="entry name" value="TPR"/>
    <property type="match status" value="2"/>
</dbReference>
<evidence type="ECO:0000256" key="2">
    <source>
        <dbReference type="SAM" id="MobiDB-lite"/>
    </source>
</evidence>
<evidence type="ECO:0008006" key="6">
    <source>
        <dbReference type="Google" id="ProtNLM"/>
    </source>
</evidence>
<dbReference type="AlphaFoldDB" id="A0AAD3HBB7"/>
<dbReference type="SUPFAM" id="SSF48452">
    <property type="entry name" value="TPR-like"/>
    <property type="match status" value="1"/>
</dbReference>
<dbReference type="PROSITE" id="PS50005">
    <property type="entry name" value="TPR"/>
    <property type="match status" value="1"/>
</dbReference>
<sequence length="206" mass="22926">MKILTLLLISLPITSSFIIPFSSIPQKKSLQIHHQSFSSNDESLSTRFSRAVILQRSGEYSQALEEYQTFIKAAESLDIETTTYAEVYINMGSTYMKLSRYEEAKECFLKGIEMREMGSAYLNLALLVLAQGQQTQDRQAGVDALVEAKGYLMNVVRLKDDERSLQAALKLMKDINDMLVKSGVAVDDDSSDNGGDSKEGDAPSFQ</sequence>
<proteinExistence type="predicted"/>
<dbReference type="InterPro" id="IPR011990">
    <property type="entry name" value="TPR-like_helical_dom_sf"/>
</dbReference>
<dbReference type="Pfam" id="PF13181">
    <property type="entry name" value="TPR_8"/>
    <property type="match status" value="1"/>
</dbReference>
<dbReference type="Proteomes" id="UP001054902">
    <property type="component" value="Unassembled WGS sequence"/>
</dbReference>
<name>A0AAD3HBB7_9STRA</name>
<protein>
    <recommendedName>
        <fullName evidence="6">MalT-like TPR region domain-containing protein</fullName>
    </recommendedName>
</protein>
<dbReference type="EMBL" id="BLLK01000056">
    <property type="protein sequence ID" value="GFH56854.1"/>
    <property type="molecule type" value="Genomic_DNA"/>
</dbReference>
<dbReference type="Gene3D" id="1.25.40.10">
    <property type="entry name" value="Tetratricopeptide repeat domain"/>
    <property type="match status" value="1"/>
</dbReference>
<dbReference type="PROSITE" id="PS50293">
    <property type="entry name" value="TPR_REGION"/>
    <property type="match status" value="1"/>
</dbReference>
<feature type="repeat" description="TPR" evidence="1">
    <location>
        <begin position="85"/>
        <end position="118"/>
    </location>
</feature>
<organism evidence="4 5">
    <name type="scientific">Chaetoceros tenuissimus</name>
    <dbReference type="NCBI Taxonomy" id="426638"/>
    <lineage>
        <taxon>Eukaryota</taxon>
        <taxon>Sar</taxon>
        <taxon>Stramenopiles</taxon>
        <taxon>Ochrophyta</taxon>
        <taxon>Bacillariophyta</taxon>
        <taxon>Coscinodiscophyceae</taxon>
        <taxon>Chaetocerotophycidae</taxon>
        <taxon>Chaetocerotales</taxon>
        <taxon>Chaetocerotaceae</taxon>
        <taxon>Chaetoceros</taxon>
    </lineage>
</organism>
<evidence type="ECO:0000313" key="5">
    <source>
        <dbReference type="Proteomes" id="UP001054902"/>
    </source>
</evidence>
<dbReference type="InterPro" id="IPR019734">
    <property type="entry name" value="TPR_rpt"/>
</dbReference>
<feature type="compositionally biased region" description="Basic and acidic residues" evidence="2">
    <location>
        <begin position="195"/>
        <end position="206"/>
    </location>
</feature>
<evidence type="ECO:0000313" key="4">
    <source>
        <dbReference type="EMBL" id="GFH56854.1"/>
    </source>
</evidence>
<accession>A0AAD3HBB7</accession>
<gene>
    <name evidence="4" type="ORF">CTEN210_13330</name>
</gene>
<reference evidence="4 5" key="1">
    <citation type="journal article" date="2021" name="Sci. Rep.">
        <title>The genome of the diatom Chaetoceros tenuissimus carries an ancient integrated fragment of an extant virus.</title>
        <authorList>
            <person name="Hongo Y."/>
            <person name="Kimura K."/>
            <person name="Takaki Y."/>
            <person name="Yoshida Y."/>
            <person name="Baba S."/>
            <person name="Kobayashi G."/>
            <person name="Nagasaki K."/>
            <person name="Hano T."/>
            <person name="Tomaru Y."/>
        </authorList>
    </citation>
    <scope>NUCLEOTIDE SEQUENCE [LARGE SCALE GENOMIC DNA]</scope>
    <source>
        <strain evidence="4 5">NIES-3715</strain>
    </source>
</reference>
<comment type="caution">
    <text evidence="4">The sequence shown here is derived from an EMBL/GenBank/DDBJ whole genome shotgun (WGS) entry which is preliminary data.</text>
</comment>
<keyword evidence="1" id="KW-0802">TPR repeat</keyword>
<keyword evidence="3" id="KW-0732">Signal</keyword>